<evidence type="ECO:0000313" key="2">
    <source>
        <dbReference type="EMBL" id="NYA70336.1"/>
    </source>
</evidence>
<keyword evidence="3" id="KW-1185">Reference proteome</keyword>
<dbReference type="PANTHER" id="PTHR43441">
    <property type="entry name" value="RIBOSOMAL-PROTEIN-SERINE ACETYLTRANSFERASE"/>
    <property type="match status" value="1"/>
</dbReference>
<feature type="domain" description="N-acetyltransferase" evidence="1">
    <location>
        <begin position="11"/>
        <end position="171"/>
    </location>
</feature>
<dbReference type="RefSeq" id="WP_176005150.1">
    <property type="nucleotide sequence ID" value="NZ_JABWMI010000006.1"/>
</dbReference>
<organism evidence="2 3">
    <name type="scientific">Flavobacterium agri</name>
    <dbReference type="NCBI Taxonomy" id="2743471"/>
    <lineage>
        <taxon>Bacteria</taxon>
        <taxon>Pseudomonadati</taxon>
        <taxon>Bacteroidota</taxon>
        <taxon>Flavobacteriia</taxon>
        <taxon>Flavobacteriales</taxon>
        <taxon>Flavobacteriaceae</taxon>
        <taxon>Flavobacterium</taxon>
    </lineage>
</organism>
<keyword evidence="2" id="KW-0808">Transferase</keyword>
<dbReference type="InterPro" id="IPR051908">
    <property type="entry name" value="Ribosomal_N-acetyltransferase"/>
</dbReference>
<dbReference type="GO" id="GO:1990189">
    <property type="term" value="F:protein N-terminal-serine acetyltransferase activity"/>
    <property type="evidence" value="ECO:0007669"/>
    <property type="project" value="TreeGrafter"/>
</dbReference>
<dbReference type="InterPro" id="IPR000182">
    <property type="entry name" value="GNAT_dom"/>
</dbReference>
<dbReference type="GO" id="GO:0008999">
    <property type="term" value="F:protein-N-terminal-alanine acetyltransferase activity"/>
    <property type="evidence" value="ECO:0007669"/>
    <property type="project" value="TreeGrafter"/>
</dbReference>
<gene>
    <name evidence="2" type="ORF">HZF10_05345</name>
</gene>
<dbReference type="AlphaFoldDB" id="A0A7Y9C4L8"/>
<dbReference type="SUPFAM" id="SSF55729">
    <property type="entry name" value="Acyl-CoA N-acyltransferases (Nat)"/>
    <property type="match status" value="1"/>
</dbReference>
<dbReference type="PANTHER" id="PTHR43441:SF11">
    <property type="entry name" value="RIBOSOMAL-PROTEIN-SERINE ACETYLTRANSFERASE"/>
    <property type="match status" value="1"/>
</dbReference>
<dbReference type="GO" id="GO:0005737">
    <property type="term" value="C:cytoplasm"/>
    <property type="evidence" value="ECO:0007669"/>
    <property type="project" value="TreeGrafter"/>
</dbReference>
<dbReference type="Proteomes" id="UP000535020">
    <property type="component" value="Unassembled WGS sequence"/>
</dbReference>
<dbReference type="EMBL" id="JACBJI010000002">
    <property type="protein sequence ID" value="NYA70336.1"/>
    <property type="molecule type" value="Genomic_DNA"/>
</dbReference>
<dbReference type="Pfam" id="PF13302">
    <property type="entry name" value="Acetyltransf_3"/>
    <property type="match status" value="1"/>
</dbReference>
<evidence type="ECO:0000259" key="1">
    <source>
        <dbReference type="PROSITE" id="PS51186"/>
    </source>
</evidence>
<reference evidence="2 3" key="1">
    <citation type="submission" date="2020-07" db="EMBL/GenBank/DDBJ databases">
        <authorList>
            <person name="Sun Q."/>
        </authorList>
    </citation>
    <scope>NUCLEOTIDE SEQUENCE [LARGE SCALE GENOMIC DNA]</scope>
    <source>
        <strain evidence="2 3">MAH-1</strain>
    </source>
</reference>
<protein>
    <submittedName>
        <fullName evidence="2">GNAT family N-acetyltransferase</fullName>
    </submittedName>
</protein>
<evidence type="ECO:0000313" key="3">
    <source>
        <dbReference type="Proteomes" id="UP000535020"/>
    </source>
</evidence>
<dbReference type="InterPro" id="IPR016181">
    <property type="entry name" value="Acyl_CoA_acyltransferase"/>
</dbReference>
<name>A0A7Y9C4L8_9FLAO</name>
<accession>A0A7Y9C4L8</accession>
<proteinExistence type="predicted"/>
<comment type="caution">
    <text evidence="2">The sequence shown here is derived from an EMBL/GenBank/DDBJ whole genome shotgun (WGS) entry which is preliminary data.</text>
</comment>
<dbReference type="PROSITE" id="PS51186">
    <property type="entry name" value="GNAT"/>
    <property type="match status" value="1"/>
</dbReference>
<dbReference type="Gene3D" id="3.40.630.30">
    <property type="match status" value="1"/>
</dbReference>
<sequence>MNWEILETERMQLRILTPEKYLEIFAQPDAEIMRSLFLKDNDALEKEKEKHLKGRSTHKQSFVNFQLLDKSDGKYLGACGFHTWFVDHARAEIGYHIEDENMKGRGFMSEAMAQILQYGFETMELHRVEALLSPKNIPSLKLVQKFGFTREGLLRGHYFTDGQFEDSLFFSLLKHEFHRVDQKTNVAK</sequence>